<gene>
    <name evidence="1" type="ORF">EAE32_06550</name>
</gene>
<dbReference type="Proteomes" id="UP000277871">
    <property type="component" value="Unassembled WGS sequence"/>
</dbReference>
<dbReference type="RefSeq" id="WP_121864530.1">
    <property type="nucleotide sequence ID" value="NZ_RDEX01000001.1"/>
</dbReference>
<comment type="caution">
    <text evidence="1">The sequence shown here is derived from an EMBL/GenBank/DDBJ whole genome shotgun (WGS) entry which is preliminary data.</text>
</comment>
<evidence type="ECO:0000313" key="2">
    <source>
        <dbReference type="Proteomes" id="UP000277871"/>
    </source>
</evidence>
<name>A0A3L9L9C0_9MICC</name>
<evidence type="ECO:0008006" key="3">
    <source>
        <dbReference type="Google" id="ProtNLM"/>
    </source>
</evidence>
<organism evidence="1 2">
    <name type="scientific">Kocuria tytonicola</name>
    <dbReference type="NCBI Taxonomy" id="2055946"/>
    <lineage>
        <taxon>Bacteria</taxon>
        <taxon>Bacillati</taxon>
        <taxon>Actinomycetota</taxon>
        <taxon>Actinomycetes</taxon>
        <taxon>Micrococcales</taxon>
        <taxon>Micrococcaceae</taxon>
        <taxon>Kocuria</taxon>
    </lineage>
</organism>
<dbReference type="AlphaFoldDB" id="A0A3L9L9C0"/>
<dbReference type="EMBL" id="RDEX01000001">
    <property type="protein sequence ID" value="RLY94794.1"/>
    <property type="molecule type" value="Genomic_DNA"/>
</dbReference>
<reference evidence="1 2" key="1">
    <citation type="submission" date="2018-10" db="EMBL/GenBank/DDBJ databases">
        <title>Kocuria tytonicola, new bacteria from the preen glands of American barn owls (Tyto furcata).</title>
        <authorList>
            <person name="Braun M.S."/>
            <person name="Wang E."/>
            <person name="Zimmermann S."/>
            <person name="Boutin S."/>
            <person name="Wagner H."/>
            <person name="Wink M."/>
        </authorList>
    </citation>
    <scope>NUCLEOTIDE SEQUENCE [LARGE SCALE GENOMIC DNA]</scope>
    <source>
        <strain evidence="1 2">473</strain>
    </source>
</reference>
<evidence type="ECO:0000313" key="1">
    <source>
        <dbReference type="EMBL" id="RLY94794.1"/>
    </source>
</evidence>
<sequence>MSTIAAPALVAVDAVLRDAGLTAGIRRPSQYPPDGFVVYFLNGGGDPTRVTQDVRIELEGWGPDVLTAIGHLDRARGALHAATGTHGIRRVENVEGPADLPTGEEDWTRFTATVRITMRTPTT</sequence>
<protein>
    <recommendedName>
        <fullName evidence="3">DUF3168 domain-containing protein</fullName>
    </recommendedName>
</protein>
<keyword evidence="2" id="KW-1185">Reference proteome</keyword>
<proteinExistence type="predicted"/>
<accession>A0A3L9L9C0</accession>